<comment type="caution">
    <text evidence="2">The sequence shown here is derived from an EMBL/GenBank/DDBJ whole genome shotgun (WGS) entry which is preliminary data.</text>
</comment>
<evidence type="ECO:0000313" key="2">
    <source>
        <dbReference type="EMBL" id="CAG7817310.1"/>
    </source>
</evidence>
<dbReference type="AlphaFoldDB" id="A0A8J2KMM1"/>
<feature type="region of interest" description="Disordered" evidence="1">
    <location>
        <begin position="18"/>
        <end position="107"/>
    </location>
</feature>
<dbReference type="Proteomes" id="UP000708208">
    <property type="component" value="Unassembled WGS sequence"/>
</dbReference>
<evidence type="ECO:0000313" key="3">
    <source>
        <dbReference type="Proteomes" id="UP000708208"/>
    </source>
</evidence>
<protein>
    <submittedName>
        <fullName evidence="2">Uncharacterized protein</fullName>
    </submittedName>
</protein>
<reference evidence="2" key="1">
    <citation type="submission" date="2021-06" db="EMBL/GenBank/DDBJ databases">
        <authorList>
            <person name="Hodson N. C."/>
            <person name="Mongue J. A."/>
            <person name="Jaron S. K."/>
        </authorList>
    </citation>
    <scope>NUCLEOTIDE SEQUENCE</scope>
</reference>
<accession>A0A8J2KMM1</accession>
<dbReference type="EMBL" id="CAJVCH010391245">
    <property type="protein sequence ID" value="CAG7817310.1"/>
    <property type="molecule type" value="Genomic_DNA"/>
</dbReference>
<feature type="compositionally biased region" description="Polar residues" evidence="1">
    <location>
        <begin position="44"/>
        <end position="64"/>
    </location>
</feature>
<keyword evidence="3" id="KW-1185">Reference proteome</keyword>
<sequence>MIESGDNLNLSGVSTIIVDHSRENGDEIQESPMDVVDSECPTVCSPSETRNINSTRRVRNTTSGRENLRRSERMERRQRIFENQPMENPRVPSLVSMSEFPALERNS</sequence>
<name>A0A8J2KMM1_9HEXA</name>
<proteinExistence type="predicted"/>
<evidence type="ECO:0000256" key="1">
    <source>
        <dbReference type="SAM" id="MobiDB-lite"/>
    </source>
</evidence>
<feature type="compositionally biased region" description="Basic and acidic residues" evidence="1">
    <location>
        <begin position="66"/>
        <end position="80"/>
    </location>
</feature>
<organism evidence="2 3">
    <name type="scientific">Allacma fusca</name>
    <dbReference type="NCBI Taxonomy" id="39272"/>
    <lineage>
        <taxon>Eukaryota</taxon>
        <taxon>Metazoa</taxon>
        <taxon>Ecdysozoa</taxon>
        <taxon>Arthropoda</taxon>
        <taxon>Hexapoda</taxon>
        <taxon>Collembola</taxon>
        <taxon>Symphypleona</taxon>
        <taxon>Sminthuridae</taxon>
        <taxon>Allacma</taxon>
    </lineage>
</organism>
<gene>
    <name evidence="2" type="ORF">AFUS01_LOCUS27885</name>
</gene>